<keyword evidence="8 13" id="KW-0378">Hydrolase</keyword>
<dbReference type="SMART" id="SM00278">
    <property type="entry name" value="HhH1"/>
    <property type="match status" value="3"/>
</dbReference>
<evidence type="ECO:0000256" key="14">
    <source>
        <dbReference type="SAM" id="MobiDB-lite"/>
    </source>
</evidence>
<keyword evidence="11 13" id="KW-0234">DNA repair</keyword>
<evidence type="ECO:0000313" key="17">
    <source>
        <dbReference type="EMBL" id="CAE7366597.1"/>
    </source>
</evidence>
<dbReference type="GO" id="GO:0006308">
    <property type="term" value="P:DNA catabolic process"/>
    <property type="evidence" value="ECO:0007669"/>
    <property type="project" value="UniProtKB-UniRule"/>
</dbReference>
<evidence type="ECO:0000313" key="18">
    <source>
        <dbReference type="Proteomes" id="UP000604046"/>
    </source>
</evidence>
<comment type="subunit">
    <text evidence="13">Interacts with EME1.</text>
</comment>
<feature type="domain" description="Helix-hairpin-helix DNA-binding motif class 1" evidence="15">
    <location>
        <begin position="298"/>
        <end position="317"/>
    </location>
</feature>
<keyword evidence="6 13" id="KW-0255">Endonuclease</keyword>
<dbReference type="Pfam" id="PF02732">
    <property type="entry name" value="ERCC4"/>
    <property type="match status" value="1"/>
</dbReference>
<dbReference type="InterPro" id="IPR033309">
    <property type="entry name" value="Mus81"/>
</dbReference>
<dbReference type="Gene3D" id="1.10.150.670">
    <property type="entry name" value="Crossover junction endonuclease EME1, DNA-binding domain"/>
    <property type="match status" value="1"/>
</dbReference>
<feature type="compositionally biased region" description="Basic and acidic residues" evidence="14">
    <location>
        <begin position="731"/>
        <end position="751"/>
    </location>
</feature>
<evidence type="ECO:0000256" key="7">
    <source>
        <dbReference type="ARBA" id="ARBA00022763"/>
    </source>
</evidence>
<dbReference type="InterPro" id="IPR003583">
    <property type="entry name" value="Hlx-hairpin-Hlx_DNA-bd_motif"/>
</dbReference>
<feature type="domain" description="Helix-hairpin-helix DNA-binding motif class 1" evidence="15">
    <location>
        <begin position="399"/>
        <end position="418"/>
    </location>
</feature>
<dbReference type="GO" id="GO:0048257">
    <property type="term" value="F:3'-flap endonuclease activity"/>
    <property type="evidence" value="ECO:0007669"/>
    <property type="project" value="TreeGrafter"/>
</dbReference>
<feature type="region of interest" description="Disordered" evidence="14">
    <location>
        <begin position="1132"/>
        <end position="1157"/>
    </location>
</feature>
<comment type="cofactor">
    <cofactor evidence="1 13">
        <name>Mg(2+)</name>
        <dbReference type="ChEBI" id="CHEBI:18420"/>
    </cofactor>
</comment>
<evidence type="ECO:0000256" key="5">
    <source>
        <dbReference type="ARBA" id="ARBA00022723"/>
    </source>
</evidence>
<comment type="caution">
    <text evidence="17">The sequence shown here is derived from an EMBL/GenBank/DDBJ whole genome shotgun (WGS) entry which is preliminary data.</text>
</comment>
<evidence type="ECO:0000256" key="9">
    <source>
        <dbReference type="ARBA" id="ARBA00022842"/>
    </source>
</evidence>
<dbReference type="PANTHER" id="PTHR13451:SF0">
    <property type="entry name" value="CROSSOVER JUNCTION ENDONUCLEASE MUS81"/>
    <property type="match status" value="1"/>
</dbReference>
<comment type="function">
    <text evidence="13">Interacts with EME1 to form a DNA structure-specific endonuclease with substrate preference for branched DNA structures with a 5'-end at the branch nick. Typical substrates include 3'-flap structures, D-loops, replication forks and nicked Holliday junctions. May be required in mitosis for the processing of stalled or collapsed replication fork intermediates. May be required in meiosis for the repair of meiosis-specific double strand breaks subsequent to single-end invasion (SEI).</text>
</comment>
<dbReference type="GO" id="GO:0003677">
    <property type="term" value="F:DNA binding"/>
    <property type="evidence" value="ECO:0007669"/>
    <property type="project" value="UniProtKB-UniRule"/>
</dbReference>
<dbReference type="SMART" id="SM00891">
    <property type="entry name" value="ERCC4"/>
    <property type="match status" value="1"/>
</dbReference>
<keyword evidence="4 13" id="KW-0540">Nuclease</keyword>
<evidence type="ECO:0000256" key="11">
    <source>
        <dbReference type="ARBA" id="ARBA00023204"/>
    </source>
</evidence>
<dbReference type="Proteomes" id="UP000604046">
    <property type="component" value="Unassembled WGS sequence"/>
</dbReference>
<sequence>MPAILLRSAARRCGSTATLLGRRRLSSQSFQISKKNGECIQFTSTLTDTDVLLALGAASSAFAQHLRDAGTQGKWSRKMRSWAHYLALQQRSGEGTPREEPSREVPEIDPHQPVVVRVDSREKKLIEILRESSSLTFSVETLRVGDIIIGTWPYEIYIERKAIPDLVQSVYDTRLHNQLGNKLYHTDYERFRAVVVLEGRFERLSQAPQQHQDMDADAAQRLYQRKRRLAVATMVRLCVRDQISVLRAYDMAGTAEIIGVLAEEYPKLVQWSPLQYSQRKDKPFRPRRGEEPKDALVSQLRCIRGVSQESARHVAGRHPTMKSFLEALSAEKDPVQWLMSNGTFEKISMVFWFRDQFSSPRLRSRPTAALLVEALMGEEALQQENFLNTLKAGDDDASVEVKGLKGVSAAVAAALAQHFGTAHAMQEALKGAADPAAVLEAAIPVKQGPRLVQKRPRRRLPPSGRAALEEAFGGEASREARALRARLRAVKGIGPTAANRLVESFPSEAALAKALLSSPVAADPAGRAMALAPIRSRPAAMRLVAAFLDGRALEESSLIDALRRSGIASGRAAELVASVKGRSRRAKLRKKLEKEQTEAGGSLGLTPSEVKKALRRLECLEEESAIKPAIPGFGRGFGRVGAEGAPRLTFPPLQPKFAQLLHALLVRFDLAFTVQGWGDERRVTVEATRSRGLLPALRCEHFLSAAGLTQCPRRLADVGACEVEAASFSEPTRRAEDEEPFVPEHDDREKAAPTTPVKRKRDQQGYGGGGGGMRGWSSEEESDEKPAPASKADARRAPKAANHRVTRGRGFLSESEQAAAAPPSDEDAPIRCRLRGDYEHYAIDPEDTWRPHRKPYVELLSEAWEFSHAWSFEPEHNPNRPAPPKGDPGGVATFRVEHASERSFSVAVGGQSQDMRRWLSGRSGAGEEPYVLELRVVEEERRWDFRFGRVSKLGSATWRPLLWSCERHTIFWLACFVGREDGKNYLQAGLDIFPEKRFFSARLASFPKMLGFGVPAGSPGPFFVRDVVLFGRGALRAAPFAGRDHFVEVPLTRRQAEAALRKEKLAVEVFALSGEDEEEKETREDLGRTPWRKMFSDGILDAPAPAEAKEPSKALCLVACESSENPRILAHSSAQLPSSPVPKMPSSPARGDCRKKGEGAGHLGVKSAVTLPARRLAVANEPSSRSRRKFGNQVVPGLLKVWPPPDAGAAADGVEALDGLQGVGGFRVSGRLFFRSIPRILDKGAFCCGHRRIEALGVAAKQFLDSQEKAPEPRFELARFIGFGALQALSAETVREVGLFKELYTLWYFTEHLIRTTRHLEGSRIARSAAMPPWLERFEYEELRRMILSGVLVFADTAAQLLAPRSRASLADADRAVFCRTQMVQPQPCQSNENPRCIARKMLGKCTDARRVNMSYSVYAYTWNPPTLSKQPNAFSKHLRGLSSRPGSYNLTRLEGSKTLLARSRSARHPPHATPPAARAAAVRVEAAGPGRWLRSGHKLRQLRALEAADVFRETRRREGQRPQHVGKCRVHLPCRGGVFLGGGLHPVRCDDTGCSIEVQDTDRGFLGGGERAQLWEDPSAEFASTESAEVSRFLLRPADFAYSVTEVRVLQSLGHLLKLFPPRLSRMVSRYADTPQTTKLSTTGEAESHHLLAAFVNGL</sequence>
<feature type="domain" description="Helix-hairpin-helix DNA-binding motif class 1" evidence="15">
    <location>
        <begin position="485"/>
        <end position="504"/>
    </location>
</feature>
<dbReference type="InterPro" id="IPR011335">
    <property type="entry name" value="Restrct_endonuc-II-like"/>
</dbReference>
<evidence type="ECO:0000256" key="12">
    <source>
        <dbReference type="ARBA" id="ARBA00023242"/>
    </source>
</evidence>
<gene>
    <name evidence="17" type="ORF">SNAT2548_LOCUS19910</name>
</gene>
<feature type="compositionally biased region" description="Gly residues" evidence="14">
    <location>
        <begin position="765"/>
        <end position="774"/>
    </location>
</feature>
<dbReference type="Gene3D" id="1.10.150.20">
    <property type="entry name" value="5' to 3' exonuclease, C-terminal subdomain"/>
    <property type="match status" value="1"/>
</dbReference>
<dbReference type="PANTHER" id="PTHR13451">
    <property type="entry name" value="CLASS II CROSSOVER JUNCTION ENDONUCLEASE MUS81"/>
    <property type="match status" value="1"/>
</dbReference>
<keyword evidence="9 13" id="KW-0460">Magnesium</keyword>
<keyword evidence="18" id="KW-1185">Reference proteome</keyword>
<dbReference type="GO" id="GO:0000727">
    <property type="term" value="P:double-strand break repair via break-induced replication"/>
    <property type="evidence" value="ECO:0007669"/>
    <property type="project" value="UniProtKB-UniRule"/>
</dbReference>
<comment type="similarity">
    <text evidence="3 13">Belongs to the XPF family.</text>
</comment>
<evidence type="ECO:0000256" key="2">
    <source>
        <dbReference type="ARBA" id="ARBA00004123"/>
    </source>
</evidence>
<evidence type="ECO:0000259" key="16">
    <source>
        <dbReference type="SMART" id="SM00891"/>
    </source>
</evidence>
<evidence type="ECO:0000256" key="10">
    <source>
        <dbReference type="ARBA" id="ARBA00023172"/>
    </source>
</evidence>
<evidence type="ECO:0000256" key="8">
    <source>
        <dbReference type="ARBA" id="ARBA00022801"/>
    </source>
</evidence>
<keyword evidence="7 13" id="KW-0227">DNA damage</keyword>
<organism evidence="17 18">
    <name type="scientific">Symbiodinium natans</name>
    <dbReference type="NCBI Taxonomy" id="878477"/>
    <lineage>
        <taxon>Eukaryota</taxon>
        <taxon>Sar</taxon>
        <taxon>Alveolata</taxon>
        <taxon>Dinophyceae</taxon>
        <taxon>Suessiales</taxon>
        <taxon>Symbiodiniaceae</taxon>
        <taxon>Symbiodinium</taxon>
    </lineage>
</organism>
<feature type="compositionally biased region" description="Basic residues" evidence="14">
    <location>
        <begin position="797"/>
        <end position="807"/>
    </location>
</feature>
<keyword evidence="10 13" id="KW-0233">DNA recombination</keyword>
<dbReference type="OrthoDB" id="442032at2759"/>
<dbReference type="GO" id="GO:0000712">
    <property type="term" value="P:resolution of meiotic recombination intermediates"/>
    <property type="evidence" value="ECO:0007669"/>
    <property type="project" value="TreeGrafter"/>
</dbReference>
<feature type="compositionally biased region" description="Low complexity" evidence="14">
    <location>
        <begin position="813"/>
        <end position="823"/>
    </location>
</feature>
<evidence type="ECO:0000256" key="13">
    <source>
        <dbReference type="RuleBase" id="RU369042"/>
    </source>
</evidence>
<dbReference type="EC" id="3.1.22.-" evidence="13"/>
<evidence type="ECO:0000256" key="3">
    <source>
        <dbReference type="ARBA" id="ARBA00010015"/>
    </source>
</evidence>
<protein>
    <recommendedName>
        <fullName evidence="13">Crossover junction endonuclease MUS81</fullName>
        <ecNumber evidence="13">3.1.22.-</ecNumber>
    </recommendedName>
</protein>
<dbReference type="GO" id="GO:0048476">
    <property type="term" value="C:Holliday junction resolvase complex"/>
    <property type="evidence" value="ECO:0007669"/>
    <property type="project" value="UniProtKB-UniRule"/>
</dbReference>
<accession>A0A812QE76</accession>
<dbReference type="GO" id="GO:0005634">
    <property type="term" value="C:nucleus"/>
    <property type="evidence" value="ECO:0007669"/>
    <property type="project" value="UniProtKB-SubCell"/>
</dbReference>
<dbReference type="EMBL" id="CAJNDS010002192">
    <property type="protein sequence ID" value="CAE7366597.1"/>
    <property type="molecule type" value="Genomic_DNA"/>
</dbReference>
<keyword evidence="5 13" id="KW-0479">Metal-binding</keyword>
<reference evidence="17" key="1">
    <citation type="submission" date="2021-02" db="EMBL/GenBank/DDBJ databases">
        <authorList>
            <person name="Dougan E. K."/>
            <person name="Rhodes N."/>
            <person name="Thang M."/>
            <person name="Chan C."/>
        </authorList>
    </citation>
    <scope>NUCLEOTIDE SEQUENCE</scope>
</reference>
<evidence type="ECO:0000256" key="4">
    <source>
        <dbReference type="ARBA" id="ARBA00022722"/>
    </source>
</evidence>
<evidence type="ECO:0000259" key="15">
    <source>
        <dbReference type="SMART" id="SM00278"/>
    </source>
</evidence>
<comment type="subcellular location">
    <subcellularLocation>
        <location evidence="2 13">Nucleus</location>
    </subcellularLocation>
</comment>
<name>A0A812QE76_9DINO</name>
<feature type="domain" description="ERCC4" evidence="16">
    <location>
        <begin position="115"/>
        <end position="201"/>
    </location>
</feature>
<evidence type="ECO:0000256" key="6">
    <source>
        <dbReference type="ARBA" id="ARBA00022759"/>
    </source>
</evidence>
<dbReference type="InterPro" id="IPR042530">
    <property type="entry name" value="EME1/EME2_C"/>
</dbReference>
<dbReference type="GO" id="GO:0008821">
    <property type="term" value="F:crossover junction DNA endonuclease activity"/>
    <property type="evidence" value="ECO:0007669"/>
    <property type="project" value="UniProtKB-UniRule"/>
</dbReference>
<dbReference type="GO" id="GO:0031573">
    <property type="term" value="P:mitotic intra-S DNA damage checkpoint signaling"/>
    <property type="evidence" value="ECO:0007669"/>
    <property type="project" value="TreeGrafter"/>
</dbReference>
<evidence type="ECO:0000256" key="1">
    <source>
        <dbReference type="ARBA" id="ARBA00001946"/>
    </source>
</evidence>
<proteinExistence type="inferred from homology"/>
<dbReference type="Gene3D" id="3.40.50.10130">
    <property type="match status" value="1"/>
</dbReference>
<feature type="region of interest" description="Disordered" evidence="14">
    <location>
        <begin position="727"/>
        <end position="831"/>
    </location>
</feature>
<keyword evidence="12 13" id="KW-0539">Nucleus</keyword>
<dbReference type="GO" id="GO:0046872">
    <property type="term" value="F:metal ion binding"/>
    <property type="evidence" value="ECO:0007669"/>
    <property type="project" value="UniProtKB-UniRule"/>
</dbReference>
<dbReference type="InterPro" id="IPR006166">
    <property type="entry name" value="ERCC4_domain"/>
</dbReference>
<dbReference type="SUPFAM" id="SSF52980">
    <property type="entry name" value="Restriction endonuclease-like"/>
    <property type="match status" value="1"/>
</dbReference>